<dbReference type="InterPro" id="IPR008972">
    <property type="entry name" value="Cupredoxin"/>
</dbReference>
<dbReference type="SUPFAM" id="SSF49503">
    <property type="entry name" value="Cupredoxins"/>
    <property type="match status" value="1"/>
</dbReference>
<dbReference type="Gene3D" id="2.60.40.420">
    <property type="entry name" value="Cupredoxins - blue copper proteins"/>
    <property type="match status" value="1"/>
</dbReference>
<dbReference type="InterPro" id="IPR052721">
    <property type="entry name" value="ET_Amicyanin"/>
</dbReference>
<reference evidence="2" key="1">
    <citation type="submission" date="2019-12" db="EMBL/GenBank/DDBJ databases">
        <authorList>
            <person name="Cremers G."/>
        </authorList>
    </citation>
    <scope>NUCLEOTIDE SEQUENCE</scope>
    <source>
        <strain evidence="2">Mbul1</strain>
    </source>
</reference>
<dbReference type="InterPro" id="IPR028096">
    <property type="entry name" value="EfeO_Cupredoxin"/>
</dbReference>
<sequence length="127" mass="13416">MQKGEFVSADGMRRITSLGLAFALVASGVAAFALHAAAAGQVYRISQKGRAFQPSALVIKKGETVQIVNDDGDLLHHAYVDSPNFRYDSGDQEPGGKAEIVFPASGTFAVLCGIHPKMKLAVRVDGN</sequence>
<evidence type="ECO:0000313" key="2">
    <source>
        <dbReference type="EMBL" id="CAA2106857.1"/>
    </source>
</evidence>
<name>A0A679J0Q5_9HYPH</name>
<feature type="domain" description="EfeO-type cupredoxin-like" evidence="1">
    <location>
        <begin position="24"/>
        <end position="119"/>
    </location>
</feature>
<dbReference type="EMBL" id="LR743504">
    <property type="protein sequence ID" value="CAA2106857.1"/>
    <property type="molecule type" value="Genomic_DNA"/>
</dbReference>
<organism evidence="2">
    <name type="scientific">Methylobacterium bullatum</name>
    <dbReference type="NCBI Taxonomy" id="570505"/>
    <lineage>
        <taxon>Bacteria</taxon>
        <taxon>Pseudomonadati</taxon>
        <taxon>Pseudomonadota</taxon>
        <taxon>Alphaproteobacteria</taxon>
        <taxon>Hyphomicrobiales</taxon>
        <taxon>Methylobacteriaceae</taxon>
        <taxon>Methylobacterium</taxon>
    </lineage>
</organism>
<dbReference type="PANTHER" id="PTHR36507">
    <property type="entry name" value="BLL1555 PROTEIN"/>
    <property type="match status" value="1"/>
</dbReference>
<accession>A0A679J0Q5</accession>
<dbReference type="AlphaFoldDB" id="A0A679J0Q5"/>
<evidence type="ECO:0000259" key="1">
    <source>
        <dbReference type="Pfam" id="PF13473"/>
    </source>
</evidence>
<dbReference type="Pfam" id="PF13473">
    <property type="entry name" value="Cupredoxin_1"/>
    <property type="match status" value="1"/>
</dbReference>
<gene>
    <name evidence="2" type="primary">petE</name>
    <name evidence="2" type="ORF">MBUL_03877</name>
</gene>
<proteinExistence type="predicted"/>
<dbReference type="PANTHER" id="PTHR36507:SF1">
    <property type="entry name" value="BLL1555 PROTEIN"/>
    <property type="match status" value="1"/>
</dbReference>
<protein>
    <submittedName>
        <fullName evidence="2">Plastocyanin</fullName>
    </submittedName>
</protein>